<gene>
    <name evidence="3" type="ORF">MSPICULIGERA_LOCUS24779</name>
</gene>
<dbReference type="EMBL" id="CATQJA010002709">
    <property type="protein sequence ID" value="CAJ0586793.1"/>
    <property type="molecule type" value="Genomic_DNA"/>
</dbReference>
<feature type="signal peptide" evidence="2">
    <location>
        <begin position="1"/>
        <end position="16"/>
    </location>
</feature>
<evidence type="ECO:0000256" key="1">
    <source>
        <dbReference type="SAM" id="MobiDB-lite"/>
    </source>
</evidence>
<keyword evidence="2" id="KW-0732">Signal</keyword>
<comment type="caution">
    <text evidence="3">The sequence shown here is derived from an EMBL/GenBank/DDBJ whole genome shotgun (WGS) entry which is preliminary data.</text>
</comment>
<evidence type="ECO:0000313" key="4">
    <source>
        <dbReference type="Proteomes" id="UP001177023"/>
    </source>
</evidence>
<feature type="region of interest" description="Disordered" evidence="1">
    <location>
        <begin position="67"/>
        <end position="95"/>
    </location>
</feature>
<dbReference type="Gene3D" id="1.10.287.700">
    <property type="entry name" value="Helix hairpin bin"/>
    <property type="match status" value="1"/>
</dbReference>
<proteinExistence type="predicted"/>
<protein>
    <submittedName>
        <fullName evidence="3">Uncharacterized protein</fullName>
    </submittedName>
</protein>
<accession>A0AA36DFS1</accession>
<dbReference type="AlphaFoldDB" id="A0AA36DFS1"/>
<keyword evidence="4" id="KW-1185">Reference proteome</keyword>
<feature type="chain" id="PRO_5041233020" evidence="2">
    <location>
        <begin position="17"/>
        <end position="129"/>
    </location>
</feature>
<evidence type="ECO:0000313" key="3">
    <source>
        <dbReference type="EMBL" id="CAJ0586793.1"/>
    </source>
</evidence>
<reference evidence="3" key="1">
    <citation type="submission" date="2023-06" db="EMBL/GenBank/DDBJ databases">
        <authorList>
            <person name="Delattre M."/>
        </authorList>
    </citation>
    <scope>NUCLEOTIDE SEQUENCE</scope>
    <source>
        <strain evidence="3">AF72</strain>
    </source>
</reference>
<dbReference type="Proteomes" id="UP001177023">
    <property type="component" value="Unassembled WGS sequence"/>
</dbReference>
<name>A0AA36DFS1_9BILA</name>
<evidence type="ECO:0000256" key="2">
    <source>
        <dbReference type="SAM" id="SignalP"/>
    </source>
</evidence>
<organism evidence="3 4">
    <name type="scientific">Mesorhabditis spiculigera</name>
    <dbReference type="NCBI Taxonomy" id="96644"/>
    <lineage>
        <taxon>Eukaryota</taxon>
        <taxon>Metazoa</taxon>
        <taxon>Ecdysozoa</taxon>
        <taxon>Nematoda</taxon>
        <taxon>Chromadorea</taxon>
        <taxon>Rhabditida</taxon>
        <taxon>Rhabditina</taxon>
        <taxon>Rhabditomorpha</taxon>
        <taxon>Rhabditoidea</taxon>
        <taxon>Rhabditidae</taxon>
        <taxon>Mesorhabditinae</taxon>
        <taxon>Mesorhabditis</taxon>
    </lineage>
</organism>
<sequence>MFKLLVIGACVALVFTDTIDDAKAAAGDIADKAKQGLSDAGDTLRNAAQSANDKVKEGVNAAGQTLDDAKESAQDKIDEAAAQAKTAIQGTPEEPGFIDKVKGGLSSVVGFFSGEKQVSTTMQPLPPQY</sequence>
<feature type="non-terminal residue" evidence="3">
    <location>
        <position position="129"/>
    </location>
</feature>
<feature type="compositionally biased region" description="Basic and acidic residues" evidence="1">
    <location>
        <begin position="67"/>
        <end position="79"/>
    </location>
</feature>